<gene>
    <name evidence="7" type="primary">Contig15435.g16449</name>
    <name evidence="7" type="ORF">STYLEM_11588</name>
</gene>
<dbReference type="OMA" id="CMNIIAI"/>
<feature type="transmembrane region" description="Helical" evidence="5">
    <location>
        <begin position="294"/>
        <end position="314"/>
    </location>
</feature>
<evidence type="ECO:0000256" key="2">
    <source>
        <dbReference type="ARBA" id="ARBA00022692"/>
    </source>
</evidence>
<feature type="transmembrane region" description="Helical" evidence="5">
    <location>
        <begin position="229"/>
        <end position="252"/>
    </location>
</feature>
<dbReference type="InterPro" id="IPR036259">
    <property type="entry name" value="MFS_trans_sf"/>
</dbReference>
<evidence type="ECO:0000256" key="3">
    <source>
        <dbReference type="ARBA" id="ARBA00022989"/>
    </source>
</evidence>
<keyword evidence="2 5" id="KW-0812">Transmembrane</keyword>
<feature type="transmembrane region" description="Helical" evidence="5">
    <location>
        <begin position="76"/>
        <end position="96"/>
    </location>
</feature>
<dbReference type="EMBL" id="CCKQ01011022">
    <property type="protein sequence ID" value="CDW82555.1"/>
    <property type="molecule type" value="Genomic_DNA"/>
</dbReference>
<accession>A0A078AJL3</accession>
<dbReference type="GO" id="GO:0016020">
    <property type="term" value="C:membrane"/>
    <property type="evidence" value="ECO:0007669"/>
    <property type="project" value="UniProtKB-SubCell"/>
</dbReference>
<dbReference type="Proteomes" id="UP000039865">
    <property type="component" value="Unassembled WGS sequence"/>
</dbReference>
<feature type="transmembrane region" description="Helical" evidence="5">
    <location>
        <begin position="383"/>
        <end position="405"/>
    </location>
</feature>
<feature type="transmembrane region" description="Helical" evidence="5">
    <location>
        <begin position="12"/>
        <end position="32"/>
    </location>
</feature>
<dbReference type="PANTHER" id="PTHR23294:SF0">
    <property type="entry name" value="UNC93-LIKE PROTEIN MFSD11"/>
    <property type="match status" value="1"/>
</dbReference>
<feature type="domain" description="Major facilitator superfamily (MFS) profile" evidence="6">
    <location>
        <begin position="1"/>
        <end position="410"/>
    </location>
</feature>
<dbReference type="Gene3D" id="1.20.1250.20">
    <property type="entry name" value="MFS general substrate transporter like domains"/>
    <property type="match status" value="2"/>
</dbReference>
<feature type="transmembrane region" description="Helical" evidence="5">
    <location>
        <begin position="264"/>
        <end position="287"/>
    </location>
</feature>
<dbReference type="PANTHER" id="PTHR23294">
    <property type="entry name" value="ET TRANSLATION PRODUCT-RELATED"/>
    <property type="match status" value="1"/>
</dbReference>
<organism evidence="7 8">
    <name type="scientific">Stylonychia lemnae</name>
    <name type="common">Ciliate</name>
    <dbReference type="NCBI Taxonomy" id="5949"/>
    <lineage>
        <taxon>Eukaryota</taxon>
        <taxon>Sar</taxon>
        <taxon>Alveolata</taxon>
        <taxon>Ciliophora</taxon>
        <taxon>Intramacronucleata</taxon>
        <taxon>Spirotrichea</taxon>
        <taxon>Stichotrichia</taxon>
        <taxon>Sporadotrichida</taxon>
        <taxon>Oxytrichidae</taxon>
        <taxon>Stylonychinae</taxon>
        <taxon>Stylonychia</taxon>
    </lineage>
</organism>
<dbReference type="OrthoDB" id="289546at2759"/>
<name>A0A078AJL3_STYLE</name>
<proteinExistence type="predicted"/>
<dbReference type="PROSITE" id="PS50850">
    <property type="entry name" value="MFS"/>
    <property type="match status" value="1"/>
</dbReference>
<evidence type="ECO:0000313" key="7">
    <source>
        <dbReference type="EMBL" id="CDW82555.1"/>
    </source>
</evidence>
<evidence type="ECO:0000259" key="6">
    <source>
        <dbReference type="PROSITE" id="PS50850"/>
    </source>
</evidence>
<evidence type="ECO:0000256" key="1">
    <source>
        <dbReference type="ARBA" id="ARBA00004141"/>
    </source>
</evidence>
<dbReference type="SUPFAM" id="SSF103473">
    <property type="entry name" value="MFS general substrate transporter"/>
    <property type="match status" value="1"/>
</dbReference>
<protein>
    <submittedName>
        <fullName evidence="7">Major facilitator superfamily protein</fullName>
    </submittedName>
</protein>
<evidence type="ECO:0000256" key="5">
    <source>
        <dbReference type="SAM" id="Phobius"/>
    </source>
</evidence>
<evidence type="ECO:0000256" key="4">
    <source>
        <dbReference type="ARBA" id="ARBA00023136"/>
    </source>
</evidence>
<feature type="transmembrane region" description="Helical" evidence="5">
    <location>
        <begin position="39"/>
        <end position="61"/>
    </location>
</feature>
<dbReference type="GO" id="GO:0022857">
    <property type="term" value="F:transmembrane transporter activity"/>
    <property type="evidence" value="ECO:0007669"/>
    <property type="project" value="InterPro"/>
</dbReference>
<sequence>MKSFGYGELGFYNIAVLFLVYGIGSFFSTATINKMGIKFGLVVGAIFKSLWVLACIVPAYGSQSSDKDYWLYSRDFIYPFQLIMSAICGIGNSMVWPAQGKYIADCANEETKGFFYGYFWAFYMSSQIIGNIIGASVLGAQNSVNFFYIMASLGFLASFLFIFLKKPFPTEARVTNTKEDTDTNELILSSQSISHELLQIKAKRGVIYDIKAVWYLLISKRMLTLIPQLLYGGIVVAITTGMLVPIIVKGLSEDYTDEDKKSQISLLIMTGLGVGEITGALSIGFIIDKLGSKMTCLINVGLCIASVIIALIVLNVKSTIPLSCVLTFFWGFHDGSLSSHTSEMLGFQFDTKMEPFSIYNLNKSIMVFIFSIIQSFVNESDIAMNFYFGAVGILGFIMCFNTYFFDFKTRSNSRQIMKQ</sequence>
<comment type="subcellular location">
    <subcellularLocation>
        <location evidence="1">Membrane</location>
        <topology evidence="1">Multi-pass membrane protein</topology>
    </subcellularLocation>
</comment>
<dbReference type="InterPro" id="IPR011701">
    <property type="entry name" value="MFS"/>
</dbReference>
<dbReference type="InParanoid" id="A0A078AJL3"/>
<keyword evidence="3 5" id="KW-1133">Transmembrane helix</keyword>
<feature type="transmembrane region" description="Helical" evidence="5">
    <location>
        <begin position="117"/>
        <end position="140"/>
    </location>
</feature>
<dbReference type="Pfam" id="PF07690">
    <property type="entry name" value="MFS_1"/>
    <property type="match status" value="1"/>
</dbReference>
<keyword evidence="4 5" id="KW-0472">Membrane</keyword>
<dbReference type="InterPro" id="IPR020846">
    <property type="entry name" value="MFS_dom"/>
</dbReference>
<dbReference type="InterPro" id="IPR051617">
    <property type="entry name" value="UNC-93-like_regulator"/>
</dbReference>
<feature type="transmembrane region" description="Helical" evidence="5">
    <location>
        <begin position="146"/>
        <end position="164"/>
    </location>
</feature>
<keyword evidence="8" id="KW-1185">Reference proteome</keyword>
<reference evidence="7 8" key="1">
    <citation type="submission" date="2014-06" db="EMBL/GenBank/DDBJ databases">
        <authorList>
            <person name="Swart Estienne"/>
        </authorList>
    </citation>
    <scope>NUCLEOTIDE SEQUENCE [LARGE SCALE GENOMIC DNA]</scope>
    <source>
        <strain evidence="7 8">130c</strain>
    </source>
</reference>
<evidence type="ECO:0000313" key="8">
    <source>
        <dbReference type="Proteomes" id="UP000039865"/>
    </source>
</evidence>
<dbReference type="AlphaFoldDB" id="A0A078AJL3"/>